<dbReference type="SUPFAM" id="SSF81383">
    <property type="entry name" value="F-box domain"/>
    <property type="match status" value="1"/>
</dbReference>
<dbReference type="Pfam" id="PF12937">
    <property type="entry name" value="F-box-like"/>
    <property type="match status" value="1"/>
</dbReference>
<dbReference type="InterPro" id="IPR036047">
    <property type="entry name" value="F-box-like_dom_sf"/>
</dbReference>
<dbReference type="PANTHER" id="PTHR31960">
    <property type="entry name" value="F-BOX PROTEIN PP2-A15"/>
    <property type="match status" value="1"/>
</dbReference>
<dbReference type="InterPro" id="IPR001810">
    <property type="entry name" value="F-box_dom"/>
</dbReference>
<dbReference type="EMBL" id="CAJVQB010006444">
    <property type="protein sequence ID" value="CAG8684226.1"/>
    <property type="molecule type" value="Genomic_DNA"/>
</dbReference>
<protein>
    <submittedName>
        <fullName evidence="2">11236_t:CDS:1</fullName>
    </submittedName>
</protein>
<reference evidence="2 3" key="1">
    <citation type="submission" date="2021-06" db="EMBL/GenBank/DDBJ databases">
        <authorList>
            <person name="Kallberg Y."/>
            <person name="Tangrot J."/>
            <person name="Rosling A."/>
        </authorList>
    </citation>
    <scope>NUCLEOTIDE SEQUENCE [LARGE SCALE GENOMIC DNA]</scope>
    <source>
        <strain evidence="2 3">120-4 pot B 10/14</strain>
    </source>
</reference>
<name>A0ABN7UW59_GIGMA</name>
<dbReference type="PROSITE" id="PS50181">
    <property type="entry name" value="FBOX"/>
    <property type="match status" value="1"/>
</dbReference>
<dbReference type="PANTHER" id="PTHR31960:SF2">
    <property type="entry name" value="F-BOX PROTEIN PP2-A15"/>
    <property type="match status" value="1"/>
</dbReference>
<keyword evidence="3" id="KW-1185">Reference proteome</keyword>
<dbReference type="Gene3D" id="1.20.1280.50">
    <property type="match status" value="1"/>
</dbReference>
<feature type="domain" description="F-box" evidence="1">
    <location>
        <begin position="2"/>
        <end position="48"/>
    </location>
</feature>
<sequence length="266" mass="30951">MSSIFSEIPYEIVVKILTLLSAKDLCSVSLVDKNLLTFTQDNYVWELICINRFPASRISEEQKNMIADEAISKIQQTNNSESKNDEQQVTISENSEWKRLYKRLSKYINFLGNEWDVVGLDDGQFPWKILETSQSEYGRVAILEIVMWFDVSLTLKSVLPGTYDVVWRLGVTKDSWDFEKINFRTTVIEKASIDLEDEIDAEKANELDNETTIHNKQRYNHIPQSSTYYNIACKKKWVEYCLPYKIVVPEQKVVDGKLNIIVVCYM</sequence>
<dbReference type="Proteomes" id="UP000789901">
    <property type="component" value="Unassembled WGS sequence"/>
</dbReference>
<evidence type="ECO:0000313" key="2">
    <source>
        <dbReference type="EMBL" id="CAG8684226.1"/>
    </source>
</evidence>
<organism evidence="2 3">
    <name type="scientific">Gigaspora margarita</name>
    <dbReference type="NCBI Taxonomy" id="4874"/>
    <lineage>
        <taxon>Eukaryota</taxon>
        <taxon>Fungi</taxon>
        <taxon>Fungi incertae sedis</taxon>
        <taxon>Mucoromycota</taxon>
        <taxon>Glomeromycotina</taxon>
        <taxon>Glomeromycetes</taxon>
        <taxon>Diversisporales</taxon>
        <taxon>Gigasporaceae</taxon>
        <taxon>Gigaspora</taxon>
    </lineage>
</organism>
<accession>A0ABN7UW59</accession>
<evidence type="ECO:0000259" key="1">
    <source>
        <dbReference type="PROSITE" id="PS50181"/>
    </source>
</evidence>
<evidence type="ECO:0000313" key="3">
    <source>
        <dbReference type="Proteomes" id="UP000789901"/>
    </source>
</evidence>
<comment type="caution">
    <text evidence="2">The sequence shown here is derived from an EMBL/GenBank/DDBJ whole genome shotgun (WGS) entry which is preliminary data.</text>
</comment>
<proteinExistence type="predicted"/>
<gene>
    <name evidence="2" type="ORF">GMARGA_LOCUS11155</name>
</gene>